<sequence length="320" mass="32589">MATQRGVLALDIGGTKIAVAMVTPDGRTHAFLSEPTEKHRGPDAVIAHLFDMGRRSIADAGLGQPLAVGISCGGPLDAAAGVLTHPLHLPGWIDIPIVSMAQHEFGVPAVVENDATAAVLGEHRFGAAQGTDIALYLTLSTGVGGGSIIDGRLHRGAAGNGGEFGHITVRPGGRDCLCGRRGCLEAYASGSSIAARAADLLAASDRDSSLRELPVVRAEHVSAAAAAGDPLAGELWSETTDLLGQAVTDLVNLFEPHVVVLGGGVTRSGAQLLDPVRHIVRTTAMAPAARATVTLAALGDEVCVVGAGVLALDLMETTRV</sequence>
<comment type="caution">
    <text evidence="2">The sequence shown here is derived from an EMBL/GenBank/DDBJ whole genome shotgun (WGS) entry which is preliminary data.</text>
</comment>
<comment type="similarity">
    <text evidence="1">Belongs to the ROK (NagC/XylR) family.</text>
</comment>
<dbReference type="SUPFAM" id="SSF53067">
    <property type="entry name" value="Actin-like ATPase domain"/>
    <property type="match status" value="1"/>
</dbReference>
<dbReference type="PANTHER" id="PTHR18964:SF149">
    <property type="entry name" value="BIFUNCTIONAL UDP-N-ACETYLGLUCOSAMINE 2-EPIMERASE_N-ACETYLMANNOSAMINE KINASE"/>
    <property type="match status" value="1"/>
</dbReference>
<accession>A0ABU0P704</accession>
<dbReference type="Pfam" id="PF00480">
    <property type="entry name" value="ROK"/>
    <property type="match status" value="1"/>
</dbReference>
<dbReference type="PANTHER" id="PTHR18964">
    <property type="entry name" value="ROK (REPRESSOR, ORF, KINASE) FAMILY"/>
    <property type="match status" value="1"/>
</dbReference>
<name>A0ABU0P704_9MICO</name>
<reference evidence="2 3" key="1">
    <citation type="submission" date="2023-07" db="EMBL/GenBank/DDBJ databases">
        <title>Comparative genomics of wheat-associated soil bacteria to identify genetic determinants of phenazine resistance.</title>
        <authorList>
            <person name="Mouncey N."/>
        </authorList>
    </citation>
    <scope>NUCLEOTIDE SEQUENCE [LARGE SCALE GENOMIC DNA]</scope>
    <source>
        <strain evidence="2 3">W2I7</strain>
    </source>
</reference>
<keyword evidence="3" id="KW-1185">Reference proteome</keyword>
<dbReference type="EC" id="2.7.1.2" evidence="2"/>
<keyword evidence="2" id="KW-0808">Transferase</keyword>
<dbReference type="Gene3D" id="3.30.420.40">
    <property type="match status" value="2"/>
</dbReference>
<organism evidence="2 3">
    <name type="scientific">Microbacterium murale</name>
    <dbReference type="NCBI Taxonomy" id="1081040"/>
    <lineage>
        <taxon>Bacteria</taxon>
        <taxon>Bacillati</taxon>
        <taxon>Actinomycetota</taxon>
        <taxon>Actinomycetes</taxon>
        <taxon>Micrococcales</taxon>
        <taxon>Microbacteriaceae</taxon>
        <taxon>Microbacterium</taxon>
    </lineage>
</organism>
<dbReference type="CDD" id="cd23763">
    <property type="entry name" value="ASKHA_ATPase_ROK"/>
    <property type="match status" value="1"/>
</dbReference>
<dbReference type="EMBL" id="JAUSXK010000001">
    <property type="protein sequence ID" value="MDQ0643116.1"/>
    <property type="molecule type" value="Genomic_DNA"/>
</dbReference>
<evidence type="ECO:0000313" key="2">
    <source>
        <dbReference type="EMBL" id="MDQ0643116.1"/>
    </source>
</evidence>
<gene>
    <name evidence="2" type="ORF">QFZ46_001276</name>
</gene>
<proteinExistence type="inferred from homology"/>
<dbReference type="RefSeq" id="WP_307359570.1">
    <property type="nucleotide sequence ID" value="NZ_JAUSXK010000001.1"/>
</dbReference>
<dbReference type="Proteomes" id="UP001239085">
    <property type="component" value="Unassembled WGS sequence"/>
</dbReference>
<dbReference type="InterPro" id="IPR000600">
    <property type="entry name" value="ROK"/>
</dbReference>
<evidence type="ECO:0000313" key="3">
    <source>
        <dbReference type="Proteomes" id="UP001239085"/>
    </source>
</evidence>
<dbReference type="InterPro" id="IPR043129">
    <property type="entry name" value="ATPase_NBD"/>
</dbReference>
<protein>
    <submittedName>
        <fullName evidence="2">Glucokinase</fullName>
        <ecNumber evidence="2">2.7.1.2</ecNumber>
    </submittedName>
</protein>
<dbReference type="GO" id="GO:0004340">
    <property type="term" value="F:glucokinase activity"/>
    <property type="evidence" value="ECO:0007669"/>
    <property type="project" value="UniProtKB-EC"/>
</dbReference>
<evidence type="ECO:0000256" key="1">
    <source>
        <dbReference type="ARBA" id="ARBA00006479"/>
    </source>
</evidence>